<dbReference type="EnsemblPlants" id="TuG1812G0700001669.01.T02">
    <property type="protein sequence ID" value="TuG1812G0700001669.01.T02"/>
    <property type="gene ID" value="TuG1812G0700001669.01"/>
</dbReference>
<gene>
    <name evidence="8" type="primary">LOC125519729</name>
</gene>
<reference evidence="8" key="3">
    <citation type="submission" date="2022-06" db="UniProtKB">
        <authorList>
            <consortium name="EnsemblPlants"/>
        </authorList>
    </citation>
    <scope>IDENTIFICATION</scope>
</reference>
<dbReference type="Pfam" id="PF00578">
    <property type="entry name" value="AhpC-TSA"/>
    <property type="match status" value="1"/>
</dbReference>
<dbReference type="RefSeq" id="XP_048540429.1">
    <property type="nucleotide sequence ID" value="XM_048684472.1"/>
</dbReference>
<feature type="compositionally biased region" description="Low complexity" evidence="5">
    <location>
        <begin position="127"/>
        <end position="137"/>
    </location>
</feature>
<feature type="domain" description="Alkyl hydroperoxide reductase subunit C/ Thiol specific antioxidant" evidence="7">
    <location>
        <begin position="77"/>
        <end position="118"/>
    </location>
</feature>
<dbReference type="GO" id="GO:0009536">
    <property type="term" value="C:plastid"/>
    <property type="evidence" value="ECO:0007669"/>
    <property type="project" value="UniProtKB-SubCell"/>
</dbReference>
<keyword evidence="9" id="KW-1185">Reference proteome</keyword>
<proteinExistence type="inferred from homology"/>
<evidence type="ECO:0000256" key="3">
    <source>
        <dbReference type="ARBA" id="ARBA00021584"/>
    </source>
</evidence>
<dbReference type="Gene3D" id="3.40.30.10">
    <property type="entry name" value="Glutaredoxin"/>
    <property type="match status" value="1"/>
</dbReference>
<accession>A0A8R7QW24</accession>
<reference evidence="9" key="1">
    <citation type="journal article" date="2013" name="Nature">
        <title>Draft genome of the wheat A-genome progenitor Triticum urartu.</title>
        <authorList>
            <person name="Ling H.Q."/>
            <person name="Zhao S."/>
            <person name="Liu D."/>
            <person name="Wang J."/>
            <person name="Sun H."/>
            <person name="Zhang C."/>
            <person name="Fan H."/>
            <person name="Li D."/>
            <person name="Dong L."/>
            <person name="Tao Y."/>
            <person name="Gao C."/>
            <person name="Wu H."/>
            <person name="Li Y."/>
            <person name="Cui Y."/>
            <person name="Guo X."/>
            <person name="Zheng S."/>
            <person name="Wang B."/>
            <person name="Yu K."/>
            <person name="Liang Q."/>
            <person name="Yang W."/>
            <person name="Lou X."/>
            <person name="Chen J."/>
            <person name="Feng M."/>
            <person name="Jian J."/>
            <person name="Zhang X."/>
            <person name="Luo G."/>
            <person name="Jiang Y."/>
            <person name="Liu J."/>
            <person name="Wang Z."/>
            <person name="Sha Y."/>
            <person name="Zhang B."/>
            <person name="Wu H."/>
            <person name="Tang D."/>
            <person name="Shen Q."/>
            <person name="Xue P."/>
            <person name="Zou S."/>
            <person name="Wang X."/>
            <person name="Liu X."/>
            <person name="Wang F."/>
            <person name="Yang Y."/>
            <person name="An X."/>
            <person name="Dong Z."/>
            <person name="Zhang K."/>
            <person name="Zhang X."/>
            <person name="Luo M.C."/>
            <person name="Dvorak J."/>
            <person name="Tong Y."/>
            <person name="Wang J."/>
            <person name="Yang H."/>
            <person name="Li Z."/>
            <person name="Wang D."/>
            <person name="Zhang A."/>
            <person name="Wang J."/>
        </authorList>
    </citation>
    <scope>NUCLEOTIDE SEQUENCE</scope>
    <source>
        <strain evidence="9">cv. G1812</strain>
    </source>
</reference>
<dbReference type="GO" id="GO:0016491">
    <property type="term" value="F:oxidoreductase activity"/>
    <property type="evidence" value="ECO:0007669"/>
    <property type="project" value="InterPro"/>
</dbReference>
<dbReference type="GO" id="GO:0016209">
    <property type="term" value="F:antioxidant activity"/>
    <property type="evidence" value="ECO:0007669"/>
    <property type="project" value="InterPro"/>
</dbReference>
<reference evidence="8" key="2">
    <citation type="submission" date="2018-03" db="EMBL/GenBank/DDBJ databases">
        <title>The Triticum urartu genome reveals the dynamic nature of wheat genome evolution.</title>
        <authorList>
            <person name="Ling H."/>
            <person name="Ma B."/>
            <person name="Shi X."/>
            <person name="Liu H."/>
            <person name="Dong L."/>
            <person name="Sun H."/>
            <person name="Cao Y."/>
            <person name="Gao Q."/>
            <person name="Zheng S."/>
            <person name="Li Y."/>
            <person name="Yu Y."/>
            <person name="Du H."/>
            <person name="Qi M."/>
            <person name="Li Y."/>
            <person name="Yu H."/>
            <person name="Cui Y."/>
            <person name="Wang N."/>
            <person name="Chen C."/>
            <person name="Wu H."/>
            <person name="Zhao Y."/>
            <person name="Zhang J."/>
            <person name="Li Y."/>
            <person name="Zhou W."/>
            <person name="Zhang B."/>
            <person name="Hu W."/>
            <person name="Eijk M."/>
            <person name="Tang J."/>
            <person name="Witsenboer H."/>
            <person name="Zhao S."/>
            <person name="Li Z."/>
            <person name="Zhang A."/>
            <person name="Wang D."/>
            <person name="Liang C."/>
        </authorList>
    </citation>
    <scope>NUCLEOTIDE SEQUENCE [LARGE SCALE GENOMIC DNA]</scope>
    <source>
        <strain evidence="8">cv. G1812</strain>
    </source>
</reference>
<feature type="transmembrane region" description="Helical" evidence="6">
    <location>
        <begin position="246"/>
        <end position="266"/>
    </location>
</feature>
<dbReference type="PANTHER" id="PTHR36049:SF3">
    <property type="match status" value="1"/>
</dbReference>
<protein>
    <recommendedName>
        <fullName evidence="3">Uncharacterized protein ycf33</fullName>
    </recommendedName>
</protein>
<sequence length="308" mass="32318">MAFAASTACCKPSALLAPRASSSSPPSQARLCRPSTSAAFHGLRAPASAFALAPAPRRRAASTGIVCGKVSKGSVPPNFTLKDQDGKTVSLSKFKGKPVVLYFYPADETPGCTKQIIRQKTLNPLGSAGASSPLGSPFLSKRHGSTTVRAGLSSPNPTPQHHRVAMTIPSEEIMEAATPRRQQPIEEEAVANGGGRTCELPTWALIGGITVGVALALALSVDAGPAMALGPEGPLLEEFWDNMRRYGLYALTVSTGFAWALVQPIYELLRNPITAVLIIVVMAGGAVLTVQVINAMAGNSDFVYMYEQ</sequence>
<evidence type="ECO:0000313" key="8">
    <source>
        <dbReference type="EnsemblPlants" id="TuG1812G0700001669.01.T02"/>
    </source>
</evidence>
<dbReference type="GeneID" id="125519729"/>
<name>A0A8R7QW24_TRIUA</name>
<feature type="transmembrane region" description="Helical" evidence="6">
    <location>
        <begin position="203"/>
        <end position="225"/>
    </location>
</feature>
<organism evidence="8 9">
    <name type="scientific">Triticum urartu</name>
    <name type="common">Red wild einkorn</name>
    <name type="synonym">Crithodium urartu</name>
    <dbReference type="NCBI Taxonomy" id="4572"/>
    <lineage>
        <taxon>Eukaryota</taxon>
        <taxon>Viridiplantae</taxon>
        <taxon>Streptophyta</taxon>
        <taxon>Embryophyta</taxon>
        <taxon>Tracheophyta</taxon>
        <taxon>Spermatophyta</taxon>
        <taxon>Magnoliopsida</taxon>
        <taxon>Liliopsida</taxon>
        <taxon>Poales</taxon>
        <taxon>Poaceae</taxon>
        <taxon>BOP clade</taxon>
        <taxon>Pooideae</taxon>
        <taxon>Triticodae</taxon>
        <taxon>Triticeae</taxon>
        <taxon>Triticinae</taxon>
        <taxon>Triticum</taxon>
    </lineage>
</organism>
<feature type="transmembrane region" description="Helical" evidence="6">
    <location>
        <begin position="272"/>
        <end position="297"/>
    </location>
</feature>
<dbReference type="SUPFAM" id="SSF52833">
    <property type="entry name" value="Thioredoxin-like"/>
    <property type="match status" value="1"/>
</dbReference>
<evidence type="ECO:0000313" key="9">
    <source>
        <dbReference type="Proteomes" id="UP000015106"/>
    </source>
</evidence>
<dbReference type="OrthoDB" id="338622at2759"/>
<dbReference type="KEGG" id="tua:125519729"/>
<comment type="subcellular location">
    <subcellularLocation>
        <location evidence="1">Plastid</location>
    </subcellularLocation>
</comment>
<evidence type="ECO:0000256" key="6">
    <source>
        <dbReference type="SAM" id="Phobius"/>
    </source>
</evidence>
<comment type="similarity">
    <text evidence="2">Belongs to the ycf33 family.</text>
</comment>
<dbReference type="InterPro" id="IPR008470">
    <property type="entry name" value="Uncharacterised_Ycf33"/>
</dbReference>
<keyword evidence="6" id="KW-1133">Transmembrane helix</keyword>
<feature type="region of interest" description="Disordered" evidence="5">
    <location>
        <begin position="127"/>
        <end position="162"/>
    </location>
</feature>
<evidence type="ECO:0000256" key="2">
    <source>
        <dbReference type="ARBA" id="ARBA00010985"/>
    </source>
</evidence>
<dbReference type="PANTHER" id="PTHR36049">
    <property type="entry name" value="TRANSMEMBRANE PROTEIN"/>
    <property type="match status" value="1"/>
</dbReference>
<keyword evidence="6" id="KW-0812">Transmembrane</keyword>
<evidence type="ECO:0000259" key="7">
    <source>
        <dbReference type="Pfam" id="PF00578"/>
    </source>
</evidence>
<keyword evidence="6" id="KW-0472">Membrane</keyword>
<keyword evidence="4" id="KW-0934">Plastid</keyword>
<evidence type="ECO:0000256" key="5">
    <source>
        <dbReference type="SAM" id="MobiDB-lite"/>
    </source>
</evidence>
<evidence type="ECO:0000256" key="4">
    <source>
        <dbReference type="ARBA" id="ARBA00022640"/>
    </source>
</evidence>
<dbReference type="InterPro" id="IPR000866">
    <property type="entry name" value="AhpC/TSA"/>
</dbReference>
<evidence type="ECO:0000256" key="1">
    <source>
        <dbReference type="ARBA" id="ARBA00004474"/>
    </source>
</evidence>
<dbReference type="InterPro" id="IPR036249">
    <property type="entry name" value="Thioredoxin-like_sf"/>
</dbReference>
<dbReference type="Pfam" id="PF05421">
    <property type="entry name" value="DUF751"/>
    <property type="match status" value="1"/>
</dbReference>
<dbReference type="Gramene" id="TuG1812G0700001669.01.T02">
    <property type="protein sequence ID" value="TuG1812G0700001669.01.T02"/>
    <property type="gene ID" value="TuG1812G0700001669.01"/>
</dbReference>
<dbReference type="AlphaFoldDB" id="A0A8R7QW24"/>
<dbReference type="Proteomes" id="UP000015106">
    <property type="component" value="Chromosome 7"/>
</dbReference>